<keyword evidence="2" id="KW-1185">Reference proteome</keyword>
<evidence type="ECO:0000256" key="1">
    <source>
        <dbReference type="SAM" id="MobiDB-lite"/>
    </source>
</evidence>
<dbReference type="PANTHER" id="PTHR33401:SF19">
    <property type="entry name" value="(RAPE) HYPOTHETICAL PROTEIN"/>
    <property type="match status" value="1"/>
</dbReference>
<reference evidence="2" key="1">
    <citation type="journal article" date="2019" name="Nat. Commun.">
        <title>Genome-wide association mapping of date palm fruit traits.</title>
        <authorList>
            <person name="Hazzouri K.M."/>
            <person name="Gros-Balthazard M."/>
            <person name="Flowers J.M."/>
            <person name="Copetti D."/>
            <person name="Lemansour A."/>
            <person name="Lebrun M."/>
            <person name="Masmoudi K."/>
            <person name="Ferrand S."/>
            <person name="Dhar M.I."/>
            <person name="Fresquez Z.A."/>
            <person name="Rosas U."/>
            <person name="Zhang J."/>
            <person name="Talag J."/>
            <person name="Lee S."/>
            <person name="Kudrna D."/>
            <person name="Powell R.F."/>
            <person name="Leitch I.J."/>
            <person name="Krueger R.R."/>
            <person name="Wing R.A."/>
            <person name="Amiri K.M.A."/>
            <person name="Purugganan M.D."/>
        </authorList>
    </citation>
    <scope>NUCLEOTIDE SEQUENCE [LARGE SCALE GENOMIC DNA]</scope>
    <source>
        <strain evidence="2">cv. Khalas</strain>
    </source>
</reference>
<evidence type="ECO:0000313" key="3">
    <source>
        <dbReference type="RefSeq" id="XP_026655751.1"/>
    </source>
</evidence>
<sequence length="120" mass="13366">MRVSSCNCHCPLMCCSKPSLPRHCPPHASSVPAPVSVVSEEKPSDEKDADEQAAVDEGKVEVFLKSSLKKPESSDLKEDEKGNVKWMDLLGKELVEIKEFEPRVNNYSLPSLLVHIDFML</sequence>
<accession>A0A8B8IXS8</accession>
<organism evidence="2 3">
    <name type="scientific">Phoenix dactylifera</name>
    <name type="common">Date palm</name>
    <dbReference type="NCBI Taxonomy" id="42345"/>
    <lineage>
        <taxon>Eukaryota</taxon>
        <taxon>Viridiplantae</taxon>
        <taxon>Streptophyta</taxon>
        <taxon>Embryophyta</taxon>
        <taxon>Tracheophyta</taxon>
        <taxon>Spermatophyta</taxon>
        <taxon>Magnoliopsida</taxon>
        <taxon>Liliopsida</taxon>
        <taxon>Arecaceae</taxon>
        <taxon>Coryphoideae</taxon>
        <taxon>Phoeniceae</taxon>
        <taxon>Phoenix</taxon>
    </lineage>
</organism>
<gene>
    <name evidence="3" type="primary">LOC103723040</name>
</gene>
<dbReference type="RefSeq" id="XP_026655751.1">
    <property type="nucleotide sequence ID" value="XM_026799950.2"/>
</dbReference>
<feature type="compositionally biased region" description="Low complexity" evidence="1">
    <location>
        <begin position="26"/>
        <end position="38"/>
    </location>
</feature>
<dbReference type="GeneID" id="103723040"/>
<dbReference type="AlphaFoldDB" id="A0A8B8IXS8"/>
<proteinExistence type="predicted"/>
<reference evidence="3" key="2">
    <citation type="submission" date="2025-08" db="UniProtKB">
        <authorList>
            <consortium name="RefSeq"/>
        </authorList>
    </citation>
    <scope>IDENTIFICATION</scope>
    <source>
        <tissue evidence="3">Young leaves</tissue>
    </source>
</reference>
<name>A0A8B8IXS8_PHODC</name>
<dbReference type="PANTHER" id="PTHR33401">
    <property type="entry name" value="LIGHT-HARVESTING COMPLEX-LIKE PROTEIN OHP2, CHLOROPLASTIC"/>
    <property type="match status" value="1"/>
</dbReference>
<evidence type="ECO:0000313" key="2">
    <source>
        <dbReference type="Proteomes" id="UP000228380"/>
    </source>
</evidence>
<feature type="region of interest" description="Disordered" evidence="1">
    <location>
        <begin position="23"/>
        <end position="56"/>
    </location>
</feature>
<protein>
    <submittedName>
        <fullName evidence="3">Uncharacterized protein LOC103723040 isoform X2</fullName>
    </submittedName>
</protein>
<dbReference type="Proteomes" id="UP000228380">
    <property type="component" value="Chromosome 16"/>
</dbReference>